<dbReference type="AlphaFoldDB" id="A0AAD4C1J0"/>
<dbReference type="Proteomes" id="UP001194468">
    <property type="component" value="Unassembled WGS sequence"/>
</dbReference>
<evidence type="ECO:0000313" key="3">
    <source>
        <dbReference type="Proteomes" id="UP001194468"/>
    </source>
</evidence>
<accession>A0AAD4C1J0</accession>
<dbReference type="EMBL" id="WHUW01000006">
    <property type="protein sequence ID" value="KAF8445076.1"/>
    <property type="molecule type" value="Genomic_DNA"/>
</dbReference>
<protein>
    <submittedName>
        <fullName evidence="2">Uncharacterized protein</fullName>
    </submittedName>
</protein>
<keyword evidence="1" id="KW-1133">Transmembrane helix</keyword>
<organism evidence="2 3">
    <name type="scientific">Boletus edulis BED1</name>
    <dbReference type="NCBI Taxonomy" id="1328754"/>
    <lineage>
        <taxon>Eukaryota</taxon>
        <taxon>Fungi</taxon>
        <taxon>Dikarya</taxon>
        <taxon>Basidiomycota</taxon>
        <taxon>Agaricomycotina</taxon>
        <taxon>Agaricomycetes</taxon>
        <taxon>Agaricomycetidae</taxon>
        <taxon>Boletales</taxon>
        <taxon>Boletineae</taxon>
        <taxon>Boletaceae</taxon>
        <taxon>Boletoideae</taxon>
        <taxon>Boletus</taxon>
    </lineage>
</organism>
<keyword evidence="1" id="KW-0472">Membrane</keyword>
<keyword evidence="3" id="KW-1185">Reference proteome</keyword>
<evidence type="ECO:0000256" key="1">
    <source>
        <dbReference type="SAM" id="Phobius"/>
    </source>
</evidence>
<comment type="caution">
    <text evidence="2">The sequence shown here is derived from an EMBL/GenBank/DDBJ whole genome shotgun (WGS) entry which is preliminary data.</text>
</comment>
<evidence type="ECO:0000313" key="2">
    <source>
        <dbReference type="EMBL" id="KAF8445076.1"/>
    </source>
</evidence>
<reference evidence="2" key="1">
    <citation type="submission" date="2019-10" db="EMBL/GenBank/DDBJ databases">
        <authorList>
            <consortium name="DOE Joint Genome Institute"/>
            <person name="Kuo A."/>
            <person name="Miyauchi S."/>
            <person name="Kiss E."/>
            <person name="Drula E."/>
            <person name="Kohler A."/>
            <person name="Sanchez-Garcia M."/>
            <person name="Andreopoulos B."/>
            <person name="Barry K.W."/>
            <person name="Bonito G."/>
            <person name="Buee M."/>
            <person name="Carver A."/>
            <person name="Chen C."/>
            <person name="Cichocki N."/>
            <person name="Clum A."/>
            <person name="Culley D."/>
            <person name="Crous P.W."/>
            <person name="Fauchery L."/>
            <person name="Girlanda M."/>
            <person name="Hayes R."/>
            <person name="Keri Z."/>
            <person name="LaButti K."/>
            <person name="Lipzen A."/>
            <person name="Lombard V."/>
            <person name="Magnuson J."/>
            <person name="Maillard F."/>
            <person name="Morin E."/>
            <person name="Murat C."/>
            <person name="Nolan M."/>
            <person name="Ohm R."/>
            <person name="Pangilinan J."/>
            <person name="Pereira M."/>
            <person name="Perotto S."/>
            <person name="Peter M."/>
            <person name="Riley R."/>
            <person name="Sitrit Y."/>
            <person name="Stielow B."/>
            <person name="Szollosi G."/>
            <person name="Zifcakova L."/>
            <person name="Stursova M."/>
            <person name="Spatafora J.W."/>
            <person name="Tedersoo L."/>
            <person name="Vaario L.-M."/>
            <person name="Yamada A."/>
            <person name="Yan M."/>
            <person name="Wang P."/>
            <person name="Xu J."/>
            <person name="Bruns T."/>
            <person name="Baldrian P."/>
            <person name="Vilgalys R."/>
            <person name="Henrissat B."/>
            <person name="Grigoriev I.V."/>
            <person name="Hibbett D."/>
            <person name="Nagy L.G."/>
            <person name="Martin F.M."/>
        </authorList>
    </citation>
    <scope>NUCLEOTIDE SEQUENCE</scope>
    <source>
        <strain evidence="2">BED1</strain>
    </source>
</reference>
<feature type="transmembrane region" description="Helical" evidence="1">
    <location>
        <begin position="163"/>
        <end position="180"/>
    </location>
</feature>
<name>A0AAD4C1J0_BOLED</name>
<keyword evidence="1" id="KW-0812">Transmembrane</keyword>
<proteinExistence type="predicted"/>
<sequence length="181" mass="19868">MKRHVYEKVMVKHANLRARSIIALVQVQSSTVMRTLAGSELTPGKEQHCLQISPNDQVQVHPTFARQYMWPASNFSSGVGLVFRPSEQIHALDDHERYSTCGPWAKNTLGVLAHDHENHDASPTLSDAAQSSSITLLAPGTRSNHNLISATISGLTIARSTRILLVPMSLIAGPCMFWATM</sequence>
<gene>
    <name evidence="2" type="ORF">L210DRAFT_532706</name>
</gene>
<reference evidence="2" key="2">
    <citation type="journal article" date="2020" name="Nat. Commun.">
        <title>Large-scale genome sequencing of mycorrhizal fungi provides insights into the early evolution of symbiotic traits.</title>
        <authorList>
            <person name="Miyauchi S."/>
            <person name="Kiss E."/>
            <person name="Kuo A."/>
            <person name="Drula E."/>
            <person name="Kohler A."/>
            <person name="Sanchez-Garcia M."/>
            <person name="Morin E."/>
            <person name="Andreopoulos B."/>
            <person name="Barry K.W."/>
            <person name="Bonito G."/>
            <person name="Buee M."/>
            <person name="Carver A."/>
            <person name="Chen C."/>
            <person name="Cichocki N."/>
            <person name="Clum A."/>
            <person name="Culley D."/>
            <person name="Crous P.W."/>
            <person name="Fauchery L."/>
            <person name="Girlanda M."/>
            <person name="Hayes R.D."/>
            <person name="Keri Z."/>
            <person name="LaButti K."/>
            <person name="Lipzen A."/>
            <person name="Lombard V."/>
            <person name="Magnuson J."/>
            <person name="Maillard F."/>
            <person name="Murat C."/>
            <person name="Nolan M."/>
            <person name="Ohm R.A."/>
            <person name="Pangilinan J."/>
            <person name="Pereira M.F."/>
            <person name="Perotto S."/>
            <person name="Peter M."/>
            <person name="Pfister S."/>
            <person name="Riley R."/>
            <person name="Sitrit Y."/>
            <person name="Stielow J.B."/>
            <person name="Szollosi G."/>
            <person name="Zifcakova L."/>
            <person name="Stursova M."/>
            <person name="Spatafora J.W."/>
            <person name="Tedersoo L."/>
            <person name="Vaario L.M."/>
            <person name="Yamada A."/>
            <person name="Yan M."/>
            <person name="Wang P."/>
            <person name="Xu J."/>
            <person name="Bruns T."/>
            <person name="Baldrian P."/>
            <person name="Vilgalys R."/>
            <person name="Dunand C."/>
            <person name="Henrissat B."/>
            <person name="Grigoriev I.V."/>
            <person name="Hibbett D."/>
            <person name="Nagy L.G."/>
            <person name="Martin F.M."/>
        </authorList>
    </citation>
    <scope>NUCLEOTIDE SEQUENCE</scope>
    <source>
        <strain evidence="2">BED1</strain>
    </source>
</reference>